<feature type="transmembrane region" description="Helical" evidence="1">
    <location>
        <begin position="222"/>
        <end position="241"/>
    </location>
</feature>
<feature type="transmembrane region" description="Helical" evidence="1">
    <location>
        <begin position="118"/>
        <end position="138"/>
    </location>
</feature>
<accession>W4K229</accession>
<feature type="domain" description="DUF6534" evidence="2">
    <location>
        <begin position="163"/>
        <end position="248"/>
    </location>
</feature>
<evidence type="ECO:0000256" key="1">
    <source>
        <dbReference type="SAM" id="Phobius"/>
    </source>
</evidence>
<dbReference type="RefSeq" id="XP_009549418.1">
    <property type="nucleotide sequence ID" value="XM_009551123.1"/>
</dbReference>
<feature type="transmembrane region" description="Helical" evidence="1">
    <location>
        <begin position="86"/>
        <end position="106"/>
    </location>
</feature>
<dbReference type="eggNOG" id="ENOG502RCPV">
    <property type="taxonomic scope" value="Eukaryota"/>
</dbReference>
<dbReference type="EMBL" id="KI925461">
    <property type="protein sequence ID" value="ETW79161.1"/>
    <property type="molecule type" value="Genomic_DNA"/>
</dbReference>
<dbReference type="Pfam" id="PF20152">
    <property type="entry name" value="DUF6534"/>
    <property type="match status" value="1"/>
</dbReference>
<sequence>MSAIELTVGSVEIGTLISSVLFGITSVQVYLYYKNAFRDNLFIRIMVPALWVAEALHTSFTWTYLYRLTVRHYGDIDIIIVHHWTLGLSAIFNGFIGATVQAWFAYRIYVLSQCLSISIVSWTGSSLQMICLISMYPLTQKVTLTEFAARYNWLPMTALGLNVLVDFVNTGSLTYLLWKQKPETMLSSKLVNRLILWTIETGLLTSVSAVVMLVAVTALSHTYLWIGVSFFYAKLYSNSFFASLNGRMSLRNVDTSSSGILSTMHITNGPVEVTVVRDIHIDDDERNRDMFKLSPITDHMPSFQTSSRETCDP</sequence>
<dbReference type="AlphaFoldDB" id="W4K229"/>
<feature type="transmembrane region" description="Helical" evidence="1">
    <location>
        <begin position="45"/>
        <end position="66"/>
    </location>
</feature>
<name>W4K229_HETIT</name>
<dbReference type="PANTHER" id="PTHR40465:SF1">
    <property type="entry name" value="DUF6534 DOMAIN-CONTAINING PROTEIN"/>
    <property type="match status" value="1"/>
</dbReference>
<protein>
    <recommendedName>
        <fullName evidence="2">DUF6534 domain-containing protein</fullName>
    </recommendedName>
</protein>
<proteinExistence type="predicted"/>
<keyword evidence="1" id="KW-0472">Membrane</keyword>
<dbReference type="InParanoid" id="W4K229"/>
<organism evidence="3 4">
    <name type="scientific">Heterobasidion irregulare (strain TC 32-1)</name>
    <dbReference type="NCBI Taxonomy" id="747525"/>
    <lineage>
        <taxon>Eukaryota</taxon>
        <taxon>Fungi</taxon>
        <taxon>Dikarya</taxon>
        <taxon>Basidiomycota</taxon>
        <taxon>Agaricomycotina</taxon>
        <taxon>Agaricomycetes</taxon>
        <taxon>Russulales</taxon>
        <taxon>Bondarzewiaceae</taxon>
        <taxon>Heterobasidion</taxon>
        <taxon>Heterobasidion annosum species complex</taxon>
    </lineage>
</organism>
<evidence type="ECO:0000313" key="3">
    <source>
        <dbReference type="EMBL" id="ETW79161.1"/>
    </source>
</evidence>
<dbReference type="PANTHER" id="PTHR40465">
    <property type="entry name" value="CHROMOSOME 1, WHOLE GENOME SHOTGUN SEQUENCE"/>
    <property type="match status" value="1"/>
</dbReference>
<feature type="transmembrane region" description="Helical" evidence="1">
    <location>
        <begin position="158"/>
        <end position="178"/>
    </location>
</feature>
<dbReference type="GeneID" id="20674834"/>
<feature type="transmembrane region" description="Helical" evidence="1">
    <location>
        <begin position="190"/>
        <end position="216"/>
    </location>
</feature>
<evidence type="ECO:0000259" key="2">
    <source>
        <dbReference type="Pfam" id="PF20152"/>
    </source>
</evidence>
<gene>
    <name evidence="3" type="ORF">HETIRDRAFT_435626</name>
</gene>
<dbReference type="InterPro" id="IPR045339">
    <property type="entry name" value="DUF6534"/>
</dbReference>
<evidence type="ECO:0000313" key="4">
    <source>
        <dbReference type="Proteomes" id="UP000030671"/>
    </source>
</evidence>
<dbReference type="HOGENOM" id="CLU_046025_0_1_1"/>
<dbReference type="OrthoDB" id="3231781at2759"/>
<keyword evidence="1" id="KW-0812">Transmembrane</keyword>
<reference evidence="3 4" key="1">
    <citation type="journal article" date="2012" name="New Phytol.">
        <title>Insight into trade-off between wood decay and parasitism from the genome of a fungal forest pathogen.</title>
        <authorList>
            <person name="Olson A."/>
            <person name="Aerts A."/>
            <person name="Asiegbu F."/>
            <person name="Belbahri L."/>
            <person name="Bouzid O."/>
            <person name="Broberg A."/>
            <person name="Canback B."/>
            <person name="Coutinho P.M."/>
            <person name="Cullen D."/>
            <person name="Dalman K."/>
            <person name="Deflorio G."/>
            <person name="van Diepen L.T."/>
            <person name="Dunand C."/>
            <person name="Duplessis S."/>
            <person name="Durling M."/>
            <person name="Gonthier P."/>
            <person name="Grimwood J."/>
            <person name="Fossdal C.G."/>
            <person name="Hansson D."/>
            <person name="Henrissat B."/>
            <person name="Hietala A."/>
            <person name="Himmelstrand K."/>
            <person name="Hoffmeister D."/>
            <person name="Hogberg N."/>
            <person name="James T.Y."/>
            <person name="Karlsson M."/>
            <person name="Kohler A."/>
            <person name="Kues U."/>
            <person name="Lee Y.H."/>
            <person name="Lin Y.C."/>
            <person name="Lind M."/>
            <person name="Lindquist E."/>
            <person name="Lombard V."/>
            <person name="Lucas S."/>
            <person name="Lunden K."/>
            <person name="Morin E."/>
            <person name="Murat C."/>
            <person name="Park J."/>
            <person name="Raffaello T."/>
            <person name="Rouze P."/>
            <person name="Salamov A."/>
            <person name="Schmutz J."/>
            <person name="Solheim H."/>
            <person name="Stahlberg J."/>
            <person name="Velez H."/>
            <person name="de Vries R.P."/>
            <person name="Wiebenga A."/>
            <person name="Woodward S."/>
            <person name="Yakovlev I."/>
            <person name="Garbelotto M."/>
            <person name="Martin F."/>
            <person name="Grigoriev I.V."/>
            <person name="Stenlid J."/>
        </authorList>
    </citation>
    <scope>NUCLEOTIDE SEQUENCE [LARGE SCALE GENOMIC DNA]</scope>
    <source>
        <strain evidence="3 4">TC 32-1</strain>
    </source>
</reference>
<keyword evidence="4" id="KW-1185">Reference proteome</keyword>
<keyword evidence="1" id="KW-1133">Transmembrane helix</keyword>
<dbReference type="KEGG" id="hir:HETIRDRAFT_435626"/>
<dbReference type="Proteomes" id="UP000030671">
    <property type="component" value="Unassembled WGS sequence"/>
</dbReference>
<feature type="transmembrane region" description="Helical" evidence="1">
    <location>
        <begin position="13"/>
        <end position="33"/>
    </location>
</feature>